<evidence type="ECO:0000256" key="1">
    <source>
        <dbReference type="SAM" id="MobiDB-lite"/>
    </source>
</evidence>
<gene>
    <name evidence="4" type="ORF">LACBIDRAFT_297349</name>
    <name evidence="3" type="ORF">LACBIDRAFT_308097</name>
</gene>
<dbReference type="OrthoDB" id="5390672at2759"/>
<evidence type="ECO:0000259" key="2">
    <source>
        <dbReference type="Pfam" id="PF10159"/>
    </source>
</evidence>
<dbReference type="KEGG" id="lbc:LACBIDRAFT_297349"/>
<dbReference type="InterPro" id="IPR019315">
    <property type="entry name" value="MMTA2_N"/>
</dbReference>
<dbReference type="PANTHER" id="PTHR14580">
    <property type="entry name" value="MULTIPLE MYELOMA TUMOR-ASSOCIATED PROTEIN 2 FAMILY MEMBER"/>
    <property type="match status" value="1"/>
</dbReference>
<evidence type="ECO:0000313" key="5">
    <source>
        <dbReference type="Proteomes" id="UP000001194"/>
    </source>
</evidence>
<dbReference type="RefSeq" id="XP_001880989.1">
    <property type="nucleotide sequence ID" value="XM_001880954.1"/>
</dbReference>
<dbReference type="RefSeq" id="XP_001886521.1">
    <property type="nucleotide sequence ID" value="XM_001886486.1"/>
</dbReference>
<dbReference type="EMBL" id="DS547128">
    <property type="protein sequence ID" value="EDR02811.1"/>
    <property type="molecule type" value="Genomic_DNA"/>
</dbReference>
<feature type="domain" description="Multiple myeloma tumor-associated protein 2-like N-terminal" evidence="2">
    <location>
        <begin position="8"/>
        <end position="82"/>
    </location>
</feature>
<dbReference type="EMBL" id="DS547101">
    <property type="protein sequence ID" value="EDR08764.1"/>
    <property type="molecule type" value="Genomic_DNA"/>
</dbReference>
<organism evidence="5">
    <name type="scientific">Laccaria bicolor (strain S238N-H82 / ATCC MYA-4686)</name>
    <name type="common">Bicoloured deceiver</name>
    <name type="synonym">Laccaria laccata var. bicolor</name>
    <dbReference type="NCBI Taxonomy" id="486041"/>
    <lineage>
        <taxon>Eukaryota</taxon>
        <taxon>Fungi</taxon>
        <taxon>Dikarya</taxon>
        <taxon>Basidiomycota</taxon>
        <taxon>Agaricomycotina</taxon>
        <taxon>Agaricomycetes</taxon>
        <taxon>Agaricomycetidae</taxon>
        <taxon>Agaricales</taxon>
        <taxon>Agaricineae</taxon>
        <taxon>Hydnangiaceae</taxon>
        <taxon>Laccaria</taxon>
    </lineage>
</organism>
<name>B0DAK1_LACBS</name>
<feature type="region of interest" description="Disordered" evidence="1">
    <location>
        <begin position="84"/>
        <end position="225"/>
    </location>
</feature>
<feature type="compositionally biased region" description="Basic residues" evidence="1">
    <location>
        <begin position="158"/>
        <end position="169"/>
    </location>
</feature>
<protein>
    <submittedName>
        <fullName evidence="4">Predicted protein</fullName>
    </submittedName>
</protein>
<feature type="region of interest" description="Disordered" evidence="1">
    <location>
        <begin position="1"/>
        <end position="21"/>
    </location>
</feature>
<dbReference type="InParanoid" id="B0DAK1"/>
<proteinExistence type="predicted"/>
<dbReference type="AlphaFoldDB" id="B0DAK1"/>
<dbReference type="InterPro" id="IPR039207">
    <property type="entry name" value="MMTAG2-like"/>
</dbReference>
<dbReference type="GeneID" id="6076356"/>
<dbReference type="GeneID" id="6082236"/>
<evidence type="ECO:0000313" key="3">
    <source>
        <dbReference type="EMBL" id="EDR02811.1"/>
    </source>
</evidence>
<dbReference type="Proteomes" id="UP000001194">
    <property type="component" value="Unassembled WGS sequence"/>
</dbReference>
<feature type="compositionally biased region" description="Basic residues" evidence="1">
    <location>
        <begin position="181"/>
        <end position="193"/>
    </location>
</feature>
<feature type="compositionally biased region" description="Basic residues" evidence="1">
    <location>
        <begin position="133"/>
        <end position="142"/>
    </location>
</feature>
<keyword evidence="5" id="KW-1185">Reference proteome</keyword>
<dbReference type="Pfam" id="PF10159">
    <property type="entry name" value="MMtag"/>
    <property type="match status" value="1"/>
</dbReference>
<feature type="compositionally biased region" description="Basic and acidic residues" evidence="1">
    <location>
        <begin position="143"/>
        <end position="157"/>
    </location>
</feature>
<dbReference type="KEGG" id="lbc:LACBIDRAFT_308097"/>
<dbReference type="HOGENOM" id="CLU_061193_2_1_1"/>
<reference evidence="4 5" key="1">
    <citation type="journal article" date="2008" name="Nature">
        <title>The genome of Laccaria bicolor provides insights into mycorrhizal symbiosis.</title>
        <authorList>
            <person name="Martin F."/>
            <person name="Aerts A."/>
            <person name="Ahren D."/>
            <person name="Brun A."/>
            <person name="Danchin E.G.J."/>
            <person name="Duchaussoy F."/>
            <person name="Gibon J."/>
            <person name="Kohler A."/>
            <person name="Lindquist E."/>
            <person name="Pereda V."/>
            <person name="Salamov A."/>
            <person name="Shapiro H.J."/>
            <person name="Wuyts J."/>
            <person name="Blaudez D."/>
            <person name="Buee M."/>
            <person name="Brokstein P."/>
            <person name="Canbaeck B."/>
            <person name="Cohen D."/>
            <person name="Courty P.E."/>
            <person name="Coutinho P.M."/>
            <person name="Delaruelle C."/>
            <person name="Detter J.C."/>
            <person name="Deveau A."/>
            <person name="DiFazio S."/>
            <person name="Duplessis S."/>
            <person name="Fraissinet-Tachet L."/>
            <person name="Lucic E."/>
            <person name="Frey-Klett P."/>
            <person name="Fourrey C."/>
            <person name="Feussner I."/>
            <person name="Gay G."/>
            <person name="Grimwood J."/>
            <person name="Hoegger P.J."/>
            <person name="Jain P."/>
            <person name="Kilaru S."/>
            <person name="Labbe J."/>
            <person name="Lin Y.C."/>
            <person name="Legue V."/>
            <person name="Le Tacon F."/>
            <person name="Marmeisse R."/>
            <person name="Melayah D."/>
            <person name="Montanini B."/>
            <person name="Muratet M."/>
            <person name="Nehls U."/>
            <person name="Niculita-Hirzel H."/>
            <person name="Oudot-Le Secq M.P."/>
            <person name="Peter M."/>
            <person name="Quesneville H."/>
            <person name="Rajashekar B."/>
            <person name="Reich M."/>
            <person name="Rouhier N."/>
            <person name="Schmutz J."/>
            <person name="Yin T."/>
            <person name="Chalot M."/>
            <person name="Henrissat B."/>
            <person name="Kuees U."/>
            <person name="Lucas S."/>
            <person name="Van de Peer Y."/>
            <person name="Podila G.K."/>
            <person name="Polle A."/>
            <person name="Pukkila P.J."/>
            <person name="Richardson P.M."/>
            <person name="Rouze P."/>
            <person name="Sanders I.R."/>
            <person name="Stajich J.E."/>
            <person name="Tunlid A."/>
            <person name="Tuskan G."/>
            <person name="Grigoriev I.V."/>
        </authorList>
    </citation>
    <scope>NUCLEOTIDE SEQUENCE [LARGE SCALE GENOMIC DNA]</scope>
    <source>
        <strain evidence="5">S238N-H82 / ATCC MYA-4686</strain>
    </source>
</reference>
<evidence type="ECO:0000313" key="4">
    <source>
        <dbReference type="EMBL" id="EDR08764.1"/>
    </source>
</evidence>
<feature type="compositionally biased region" description="Basic and acidic residues" evidence="1">
    <location>
        <begin position="194"/>
        <end position="225"/>
    </location>
</feature>
<sequence length="225" mass="26351">MFEPVRGGTRGGQAEFKWTDVSADKDRENYLGHSINAPTGRWQKNKDVHWYSRDLTQAESERVEEVRKIKELEADALAVALGFEPAPKTAKPSESVASSQDAAEGQVVPSEKAAEKEERRRRKAERKEEKRARKELKRLHRNGVHDGDVALHDDGHRRSYRSSRSRSPRPRVTERQEQYSRRPRSRTRSRSRTPVRERPGRRMEESRYGPYERHGRIDSDRRRDR</sequence>
<dbReference type="PANTHER" id="PTHR14580:SF0">
    <property type="entry name" value="MULTIPLE MYELOMA TUMOR-ASSOCIATED PROTEIN 2"/>
    <property type="match status" value="1"/>
</dbReference>
<feature type="compositionally biased region" description="Basic and acidic residues" evidence="1">
    <location>
        <begin position="171"/>
        <end position="180"/>
    </location>
</feature>
<accession>B0DAK1</accession>